<feature type="compositionally biased region" description="Basic and acidic residues" evidence="1">
    <location>
        <begin position="83"/>
        <end position="92"/>
    </location>
</feature>
<dbReference type="AlphaFoldDB" id="A0A836KEN3"/>
<feature type="region of interest" description="Disordered" evidence="1">
    <location>
        <begin position="83"/>
        <end position="102"/>
    </location>
</feature>
<sequence length="197" mass="21028">MLAELALAQHQPPRLEMTHHSSFTVAAKVKAEGRMPAGSTTTAPEVFIGSIALQLDAAMTHTRSQRQRYSTLSSCTTCLQAQVEERNTESKEPTAQLDHGPMRHGREREHALASSASLSQGVSHAFGGQAQLLGVVLDGGLRKIPVCITEHRGTSAASAASVPTLRHAEGDMAKILQGVCVCDEKALAGRDHSVFLR</sequence>
<reference evidence="2 3" key="1">
    <citation type="submission" date="2021-02" db="EMBL/GenBank/DDBJ databases">
        <title>Leishmania (Mundinia) enrietti genome sequencing and assembly.</title>
        <authorList>
            <person name="Almutairi H."/>
            <person name="Gatherer D."/>
        </authorList>
    </citation>
    <scope>NUCLEOTIDE SEQUENCE [LARGE SCALE GENOMIC DNA]</scope>
    <source>
        <strain evidence="2">CUR178</strain>
    </source>
</reference>
<evidence type="ECO:0000313" key="2">
    <source>
        <dbReference type="EMBL" id="KAG5471141.1"/>
    </source>
</evidence>
<organism evidence="2 3">
    <name type="scientific">Leishmania enriettii</name>
    <dbReference type="NCBI Taxonomy" id="5663"/>
    <lineage>
        <taxon>Eukaryota</taxon>
        <taxon>Discoba</taxon>
        <taxon>Euglenozoa</taxon>
        <taxon>Kinetoplastea</taxon>
        <taxon>Metakinetoplastina</taxon>
        <taxon>Trypanosomatida</taxon>
        <taxon>Trypanosomatidae</taxon>
        <taxon>Leishmaniinae</taxon>
        <taxon>Leishmania</taxon>
    </lineage>
</organism>
<dbReference type="Proteomes" id="UP000674179">
    <property type="component" value="Chromosome 32"/>
</dbReference>
<evidence type="ECO:0000313" key="3">
    <source>
        <dbReference type="Proteomes" id="UP000674179"/>
    </source>
</evidence>
<proteinExistence type="predicted"/>
<gene>
    <name evidence="2" type="ORF">CUR178_02452</name>
</gene>
<protein>
    <submittedName>
        <fullName evidence="2">Uncharacterized protein</fullName>
    </submittedName>
</protein>
<comment type="caution">
    <text evidence="2">The sequence shown here is derived from an EMBL/GenBank/DDBJ whole genome shotgun (WGS) entry which is preliminary data.</text>
</comment>
<keyword evidence="3" id="KW-1185">Reference proteome</keyword>
<dbReference type="RefSeq" id="XP_067690311.1">
    <property type="nucleotide sequence ID" value="XM_067834208.1"/>
</dbReference>
<dbReference type="OrthoDB" id="10509493at2759"/>
<dbReference type="EMBL" id="JAFHKP010000032">
    <property type="protein sequence ID" value="KAG5471141.1"/>
    <property type="molecule type" value="Genomic_DNA"/>
</dbReference>
<accession>A0A836KEN3</accession>
<name>A0A836KEN3_LEIEN</name>
<dbReference type="GeneID" id="94169718"/>
<evidence type="ECO:0000256" key="1">
    <source>
        <dbReference type="SAM" id="MobiDB-lite"/>
    </source>
</evidence>
<dbReference type="KEGG" id="lenr:94169718"/>